<dbReference type="EMBL" id="FNAP01000025">
    <property type="protein sequence ID" value="SDF03803.1"/>
    <property type="molecule type" value="Genomic_DNA"/>
</dbReference>
<evidence type="ECO:0000256" key="7">
    <source>
        <dbReference type="ARBA" id="ARBA00023136"/>
    </source>
</evidence>
<feature type="domain" description="ABC transporter" evidence="8">
    <location>
        <begin position="16"/>
        <end position="237"/>
    </location>
</feature>
<dbReference type="PANTHER" id="PTHR42788:SF17">
    <property type="entry name" value="ALIPHATIC SULFONATES IMPORT ATP-BINDING PROTEIN SSUB"/>
    <property type="match status" value="1"/>
</dbReference>
<dbReference type="STRING" id="69960.SAMN05421720_12516"/>
<name>A0A1G7HU19_9PROT</name>
<dbReference type="InterPro" id="IPR050166">
    <property type="entry name" value="ABC_transporter_ATP-bind"/>
</dbReference>
<reference evidence="9 10" key="1">
    <citation type="submission" date="2016-10" db="EMBL/GenBank/DDBJ databases">
        <authorList>
            <person name="de Groot N.N."/>
        </authorList>
    </citation>
    <scope>NUCLEOTIDE SEQUENCE [LARGE SCALE GENOMIC DNA]</scope>
    <source>
        <strain evidence="9 10">ATCC 700224</strain>
    </source>
</reference>
<dbReference type="GO" id="GO:0005524">
    <property type="term" value="F:ATP binding"/>
    <property type="evidence" value="ECO:0007669"/>
    <property type="project" value="UniProtKB-KW"/>
</dbReference>
<dbReference type="OrthoDB" id="9802264at2"/>
<evidence type="ECO:0000313" key="9">
    <source>
        <dbReference type="EMBL" id="SDF03803.1"/>
    </source>
</evidence>
<dbReference type="GO" id="GO:0016887">
    <property type="term" value="F:ATP hydrolysis activity"/>
    <property type="evidence" value="ECO:0007669"/>
    <property type="project" value="InterPro"/>
</dbReference>
<dbReference type="Gene3D" id="3.40.50.300">
    <property type="entry name" value="P-loop containing nucleotide triphosphate hydrolases"/>
    <property type="match status" value="1"/>
</dbReference>
<dbReference type="InterPro" id="IPR017871">
    <property type="entry name" value="ABC_transporter-like_CS"/>
</dbReference>
<comment type="similarity">
    <text evidence="1">Belongs to the ABC transporter superfamily.</text>
</comment>
<keyword evidence="3" id="KW-1003">Cell membrane</keyword>
<accession>A0A1G7HU19</accession>
<evidence type="ECO:0000256" key="6">
    <source>
        <dbReference type="ARBA" id="ARBA00022967"/>
    </source>
</evidence>
<evidence type="ECO:0000313" key="10">
    <source>
        <dbReference type="Proteomes" id="UP000199412"/>
    </source>
</evidence>
<evidence type="ECO:0000256" key="5">
    <source>
        <dbReference type="ARBA" id="ARBA00022840"/>
    </source>
</evidence>
<keyword evidence="7" id="KW-0472">Membrane</keyword>
<dbReference type="RefSeq" id="WP_092788064.1">
    <property type="nucleotide sequence ID" value="NZ_FNAP01000025.1"/>
</dbReference>
<dbReference type="AlphaFoldDB" id="A0A1G7HU19"/>
<dbReference type="InterPro" id="IPR027417">
    <property type="entry name" value="P-loop_NTPase"/>
</dbReference>
<dbReference type="Proteomes" id="UP000199412">
    <property type="component" value="Unassembled WGS sequence"/>
</dbReference>
<dbReference type="InterPro" id="IPR003593">
    <property type="entry name" value="AAA+_ATPase"/>
</dbReference>
<keyword evidence="4" id="KW-0547">Nucleotide-binding</keyword>
<evidence type="ECO:0000256" key="3">
    <source>
        <dbReference type="ARBA" id="ARBA00022475"/>
    </source>
</evidence>
<evidence type="ECO:0000256" key="4">
    <source>
        <dbReference type="ARBA" id="ARBA00022741"/>
    </source>
</evidence>
<dbReference type="PANTHER" id="PTHR42788">
    <property type="entry name" value="TAURINE IMPORT ATP-BINDING PROTEIN-RELATED"/>
    <property type="match status" value="1"/>
</dbReference>
<keyword evidence="10" id="KW-1185">Reference proteome</keyword>
<dbReference type="PROSITE" id="PS50893">
    <property type="entry name" value="ABC_TRANSPORTER_2"/>
    <property type="match status" value="1"/>
</dbReference>
<sequence length="264" mass="28226">MNLIALPAVQCSQPALVWHGVTHQIGRTVILDDLTLEVPAGGILALVGPSGCGKTTLLSMAAGLLVPGRGRVETDAGHVASMFQDSRLLPWRRARDNAAFGLRCLGVPRRTRLETAQRLLESLGLAPEDGDKFPHQLSGGMRQRVALARALAIAPDLLLLDEPFNALDTLLRRDLQDLVRNAVTERGMTAVFVTHDLTEAIRVCDRLAVMSGPPGRVAFTTAFSLAADLRDDASVLAGLRSLWAEPAVVEALGGTLPQRRRGAA</sequence>
<keyword evidence="5 9" id="KW-0067">ATP-binding</keyword>
<protein>
    <submittedName>
        <fullName evidence="9">NitT/TauT family transport system ATP-binding protein</fullName>
    </submittedName>
</protein>
<organism evidence="9 10">
    <name type="scientific">Rhodospira trueperi</name>
    <dbReference type="NCBI Taxonomy" id="69960"/>
    <lineage>
        <taxon>Bacteria</taxon>
        <taxon>Pseudomonadati</taxon>
        <taxon>Pseudomonadota</taxon>
        <taxon>Alphaproteobacteria</taxon>
        <taxon>Rhodospirillales</taxon>
        <taxon>Rhodospirillaceae</taxon>
        <taxon>Rhodospira</taxon>
    </lineage>
</organism>
<dbReference type="InterPro" id="IPR003439">
    <property type="entry name" value="ABC_transporter-like_ATP-bd"/>
</dbReference>
<keyword evidence="6" id="KW-1278">Translocase</keyword>
<proteinExistence type="inferred from homology"/>
<dbReference type="SUPFAM" id="SSF52540">
    <property type="entry name" value="P-loop containing nucleoside triphosphate hydrolases"/>
    <property type="match status" value="1"/>
</dbReference>
<dbReference type="PROSITE" id="PS00211">
    <property type="entry name" value="ABC_TRANSPORTER_1"/>
    <property type="match status" value="1"/>
</dbReference>
<dbReference type="SMART" id="SM00382">
    <property type="entry name" value="AAA"/>
    <property type="match status" value="1"/>
</dbReference>
<dbReference type="Pfam" id="PF00005">
    <property type="entry name" value="ABC_tran"/>
    <property type="match status" value="1"/>
</dbReference>
<evidence type="ECO:0000259" key="8">
    <source>
        <dbReference type="PROSITE" id="PS50893"/>
    </source>
</evidence>
<evidence type="ECO:0000256" key="2">
    <source>
        <dbReference type="ARBA" id="ARBA00022448"/>
    </source>
</evidence>
<gene>
    <name evidence="9" type="ORF">SAMN05421720_12516</name>
</gene>
<evidence type="ECO:0000256" key="1">
    <source>
        <dbReference type="ARBA" id="ARBA00005417"/>
    </source>
</evidence>
<keyword evidence="2" id="KW-0813">Transport</keyword>